<protein>
    <submittedName>
        <fullName evidence="3">Proline and alanine rich protein</fullName>
    </submittedName>
</protein>
<dbReference type="AlphaFoldDB" id="A0A1B4Y9Z2"/>
<feature type="compositionally biased region" description="Low complexity" evidence="1">
    <location>
        <begin position="554"/>
        <end position="583"/>
    </location>
</feature>
<dbReference type="Pfam" id="PF01656">
    <property type="entry name" value="CbiA"/>
    <property type="match status" value="1"/>
</dbReference>
<dbReference type="PANTHER" id="PTHR43384:SF14">
    <property type="entry name" value="ESX-1 SECRETION-ASSOCIATED PROTEIN ESPI"/>
    <property type="match status" value="1"/>
</dbReference>
<feature type="compositionally biased region" description="Pro residues" evidence="1">
    <location>
        <begin position="75"/>
        <end position="117"/>
    </location>
</feature>
<dbReference type="GO" id="GO:0051782">
    <property type="term" value="P:negative regulation of cell division"/>
    <property type="evidence" value="ECO:0007669"/>
    <property type="project" value="TreeGrafter"/>
</dbReference>
<name>A0A1B4Y9Z2_MYCUL</name>
<dbReference type="EMBL" id="AP017624">
    <property type="protein sequence ID" value="BAV43859.1"/>
    <property type="molecule type" value="Genomic_DNA"/>
</dbReference>
<dbReference type="InterPro" id="IPR050625">
    <property type="entry name" value="ParA/MinD_ATPase"/>
</dbReference>
<feature type="compositionally biased region" description="Pro residues" evidence="1">
    <location>
        <begin position="290"/>
        <end position="309"/>
    </location>
</feature>
<feature type="compositionally biased region" description="Basic residues" evidence="1">
    <location>
        <begin position="441"/>
        <end position="450"/>
    </location>
</feature>
<dbReference type="InterPro" id="IPR027417">
    <property type="entry name" value="P-loop_NTPase"/>
</dbReference>
<feature type="compositionally biased region" description="Low complexity" evidence="1">
    <location>
        <begin position="511"/>
        <end position="520"/>
    </location>
</feature>
<dbReference type="RefSeq" id="WP_096372214.1">
    <property type="nucleotide sequence ID" value="NZ_AP017624.1"/>
</dbReference>
<dbReference type="Gene3D" id="3.40.50.300">
    <property type="entry name" value="P-loop containing nucleotide triphosphate hydrolases"/>
    <property type="match status" value="1"/>
</dbReference>
<proteinExistence type="predicted"/>
<reference evidence="3 4" key="1">
    <citation type="submission" date="2016-08" db="EMBL/GenBank/DDBJ databases">
        <title>Complete genome sequence of Mycobacterium shinshuense, a subspecies of M. ulcerans.</title>
        <authorList>
            <person name="Yoshida M."/>
            <person name="Ogura Y."/>
            <person name="Hayashi T."/>
            <person name="Hoshino Y."/>
        </authorList>
    </citation>
    <scope>NUCLEOTIDE SEQUENCE [LARGE SCALE GENOMIC DNA]</scope>
    <source>
        <strain evidence="4">ATCC 33728</strain>
    </source>
</reference>
<accession>A0A1B4Y9Z2</accession>
<feature type="region of interest" description="Disordered" evidence="1">
    <location>
        <begin position="1"/>
        <end position="597"/>
    </location>
</feature>
<dbReference type="SUPFAM" id="SSF52540">
    <property type="entry name" value="P-loop containing nucleoside triphosphate hydrolases"/>
    <property type="match status" value="1"/>
</dbReference>
<feature type="compositionally biased region" description="Pro residues" evidence="1">
    <location>
        <begin position="195"/>
        <end position="218"/>
    </location>
</feature>
<feature type="compositionally biased region" description="Basic and acidic residues" evidence="1">
    <location>
        <begin position="318"/>
        <end position="327"/>
    </location>
</feature>
<dbReference type="GO" id="GO:0009898">
    <property type="term" value="C:cytoplasmic side of plasma membrane"/>
    <property type="evidence" value="ECO:0007669"/>
    <property type="project" value="TreeGrafter"/>
</dbReference>
<feature type="compositionally biased region" description="Pro residues" evidence="1">
    <location>
        <begin position="132"/>
        <end position="174"/>
    </location>
</feature>
<evidence type="ECO:0000313" key="4">
    <source>
        <dbReference type="Proteomes" id="UP000218067"/>
    </source>
</evidence>
<feature type="compositionally biased region" description="Polar residues" evidence="1">
    <location>
        <begin position="483"/>
        <end position="498"/>
    </location>
</feature>
<feature type="compositionally biased region" description="Low complexity" evidence="1">
    <location>
        <begin position="395"/>
        <end position="406"/>
    </location>
</feature>
<dbReference type="GO" id="GO:0005829">
    <property type="term" value="C:cytosol"/>
    <property type="evidence" value="ECO:0007669"/>
    <property type="project" value="TreeGrafter"/>
</dbReference>
<evidence type="ECO:0000256" key="1">
    <source>
        <dbReference type="SAM" id="MobiDB-lite"/>
    </source>
</evidence>
<dbReference type="PANTHER" id="PTHR43384">
    <property type="entry name" value="SEPTUM SITE-DETERMINING PROTEIN MIND HOMOLOG, CHLOROPLASTIC-RELATED"/>
    <property type="match status" value="1"/>
</dbReference>
<dbReference type="GO" id="GO:0016887">
    <property type="term" value="F:ATP hydrolysis activity"/>
    <property type="evidence" value="ECO:0007669"/>
    <property type="project" value="TreeGrafter"/>
</dbReference>
<sequence>MPADYDELFRPAEGSGPPDDETGQTFFDPGTAYPPPVKPNGDGHSAPKGWSRAFPPAEDESPSDSAEPAAGPAKSPLPPMPIGGPAPIPPEPPPAPPELPPAPPGPPPARPEAPPQSPTAEAEPPDEAMPVSGPPPGGKSPLPPMPIGGPPPASPEPPAAPPEPTAPAEPPQPPEAAAQPPQAVEEQARATAEPPAAPKPPRPPMPIGGPPPTPPAAPQPQQDIEEDPNPAPAEAPAAPPKSPLPPMPVSGPPPEPPELPPAPPEPTASAEPPQPPQAVEERAHATTEPPAAPRPSRPPMPIGGPPPTREPQQGAPHPHQDIEEEPKPAAAETPAAPPKSPRPPMPVNGPAPTRPEPPLPPGPPRRRAQPPTAPPNQPGQPKPISVHPPPPPRPAAFTPPARGATPNRHESAKPPPPRRVRIGGPPQPPGPPEAESEAPRHSRHARRAHRYRPEPETDDLEATAVRPLPTREPMRRNGPAADESSTASFAWLQQSQPTLDRPSGPMPAAPGAPVESAPGRPDGRRARRRAESRTSAASTPSPLVPTRAQPPGPTRAQPPRTAAAAQPATEATEPLPDAGAPAKQPKKPKKPVPQRGWRRRVHAVTRINFGLSPDEKYELDLRTRIGRKPRGSYQIAILGLKGGAGKTTTTVTLGTTLTHVRGDRILVLDADPGAGNLAERSGRSSPSSIADLLADPRLSHYNDVRAHASVNAANLEILPTAEYTSAQRGLSGEDLRSAVDTVSKFYNLVLADCGAGLFDPVTLGVLDTASAIVILTNVSIDSARQAAIALDWLRKHGYQDLASRACVAINHVAVGETNVSEQQLVRDFEQQLQPGRVVVLPWDRHIAAGTEIHLDQLGPVYRRRVLELAAALSDDFESAGRR</sequence>
<evidence type="ECO:0000313" key="3">
    <source>
        <dbReference type="EMBL" id="BAV43859.1"/>
    </source>
</evidence>
<dbReference type="Proteomes" id="UP000218067">
    <property type="component" value="Chromosome"/>
</dbReference>
<evidence type="ECO:0000259" key="2">
    <source>
        <dbReference type="Pfam" id="PF01656"/>
    </source>
</evidence>
<feature type="compositionally biased region" description="Basic residues" evidence="1">
    <location>
        <begin position="584"/>
        <end position="597"/>
    </location>
</feature>
<gene>
    <name evidence="3" type="ORF">SHTP_5026</name>
</gene>
<feature type="compositionally biased region" description="Pro residues" evidence="1">
    <location>
        <begin position="229"/>
        <end position="276"/>
    </location>
</feature>
<feature type="compositionally biased region" description="Pro residues" evidence="1">
    <location>
        <begin position="371"/>
        <end position="394"/>
    </location>
</feature>
<feature type="domain" description="CobQ/CobB/MinD/ParA nucleotide binding" evidence="2">
    <location>
        <begin position="635"/>
        <end position="779"/>
    </location>
</feature>
<dbReference type="GeneID" id="99805393"/>
<organism evidence="3 4">
    <name type="scientific">Mycobacterium ulcerans subsp. shinshuense</name>
    <dbReference type="NCBI Taxonomy" id="1124626"/>
    <lineage>
        <taxon>Bacteria</taxon>
        <taxon>Bacillati</taxon>
        <taxon>Actinomycetota</taxon>
        <taxon>Actinomycetes</taxon>
        <taxon>Mycobacteriales</taxon>
        <taxon>Mycobacteriaceae</taxon>
        <taxon>Mycobacterium</taxon>
        <taxon>Mycobacterium ulcerans group</taxon>
    </lineage>
</organism>
<dbReference type="GO" id="GO:0005524">
    <property type="term" value="F:ATP binding"/>
    <property type="evidence" value="ECO:0007669"/>
    <property type="project" value="TreeGrafter"/>
</dbReference>
<feature type="compositionally biased region" description="Basic and acidic residues" evidence="1">
    <location>
        <begin position="521"/>
        <end position="532"/>
    </location>
</feature>
<dbReference type="PRINTS" id="PR01217">
    <property type="entry name" value="PRICHEXTENSN"/>
</dbReference>
<dbReference type="InterPro" id="IPR002586">
    <property type="entry name" value="CobQ/CobB/MinD/ParA_Nub-bd_dom"/>
</dbReference>
<feature type="compositionally biased region" description="Pro residues" evidence="1">
    <location>
        <begin position="335"/>
        <end position="363"/>
    </location>
</feature>
<feature type="compositionally biased region" description="Low complexity" evidence="1">
    <location>
        <begin position="175"/>
        <end position="194"/>
    </location>
</feature>